<keyword evidence="3" id="KW-1185">Reference proteome</keyword>
<dbReference type="Proteomes" id="UP000812270">
    <property type="component" value="Unassembled WGS sequence"/>
</dbReference>
<dbReference type="RefSeq" id="WP_217789460.1">
    <property type="nucleotide sequence ID" value="NZ_JAHSPG010000001.1"/>
</dbReference>
<organism evidence="2 3">
    <name type="scientific">Pinibacter aurantiacus</name>
    <dbReference type="NCBI Taxonomy" id="2851599"/>
    <lineage>
        <taxon>Bacteria</taxon>
        <taxon>Pseudomonadati</taxon>
        <taxon>Bacteroidota</taxon>
        <taxon>Chitinophagia</taxon>
        <taxon>Chitinophagales</taxon>
        <taxon>Chitinophagaceae</taxon>
        <taxon>Pinibacter</taxon>
    </lineage>
</organism>
<dbReference type="EMBL" id="JAHSPG010000001">
    <property type="protein sequence ID" value="MBV4355915.1"/>
    <property type="molecule type" value="Genomic_DNA"/>
</dbReference>
<name>A0A9E2S9N7_9BACT</name>
<proteinExistence type="predicted"/>
<comment type="caution">
    <text evidence="2">The sequence shown here is derived from an EMBL/GenBank/DDBJ whole genome shotgun (WGS) entry which is preliminary data.</text>
</comment>
<feature type="domain" description="Putative auto-transporter adhesin head GIN" evidence="1">
    <location>
        <begin position="54"/>
        <end position="170"/>
    </location>
</feature>
<dbReference type="InterPro" id="IPR021255">
    <property type="entry name" value="DUF2807"/>
</dbReference>
<dbReference type="Pfam" id="PF10988">
    <property type="entry name" value="DUF2807"/>
    <property type="match status" value="1"/>
</dbReference>
<evidence type="ECO:0000313" key="3">
    <source>
        <dbReference type="Proteomes" id="UP000812270"/>
    </source>
</evidence>
<gene>
    <name evidence="2" type="ORF">KTO63_02065</name>
</gene>
<sequence length="270" mass="30400">MKLSSKILLATFLLMIAAVLSSNMILKKQYDQIDKSDIYWTYDKILESPFRHLKITGGNSTNIYYEQSEKPSVRVSRDWVNYHGGHIKAEVKNDTLFLSFDQSPANGFEKFWLQNAEPVRIFSPELLSVTGNNTNFEMQKLRQKTLTVNMSGHSRFEVESLWPDMDSINITQRDSTKVVFEMSTDYRKSSPDAQPKGKVVVHNIAGVRSAEITAPPTDYNGGMTIRSVTADIKGHSILDIGHAQIQNLQLQIQDTSAIVLSGNALKLSKQ</sequence>
<evidence type="ECO:0000313" key="2">
    <source>
        <dbReference type="EMBL" id="MBV4355915.1"/>
    </source>
</evidence>
<protein>
    <submittedName>
        <fullName evidence="2">DUF2807 domain-containing protein</fullName>
    </submittedName>
</protein>
<evidence type="ECO:0000259" key="1">
    <source>
        <dbReference type="Pfam" id="PF10988"/>
    </source>
</evidence>
<reference evidence="2" key="1">
    <citation type="submission" date="2021-06" db="EMBL/GenBank/DDBJ databases">
        <authorList>
            <person name="Huq M.A."/>
        </authorList>
    </citation>
    <scope>NUCLEOTIDE SEQUENCE</scope>
    <source>
        <strain evidence="2">MAH-26</strain>
    </source>
</reference>
<dbReference type="AlphaFoldDB" id="A0A9E2S9N7"/>
<accession>A0A9E2S9N7</accession>